<evidence type="ECO:0000313" key="2">
    <source>
        <dbReference type="EMBL" id="TGD81315.1"/>
    </source>
</evidence>
<keyword evidence="3" id="KW-1185">Reference proteome</keyword>
<dbReference type="RefSeq" id="WP_135529722.1">
    <property type="nucleotide sequence ID" value="NZ_SRKZ01000002.1"/>
</dbReference>
<sequence length="176" mass="19576">MKNFLLGAVFLTGLAACDKKEAEPTIDFGPNDGITQRDASNRLNGTVDPSDWTADETWTKEEQKLFTVSVKLSASSPLGIQPRGFFPNPTTTQKGGYGFYGIPYGAMWAMVFVDKNYKVVEKQEYGPFSVSDVLFPFDLPADKFLPNTTYRVYYIIYQKSPAILYSKGHGDIKIGS</sequence>
<dbReference type="EMBL" id="SRKZ01000002">
    <property type="protein sequence ID" value="TGD81315.1"/>
    <property type="molecule type" value="Genomic_DNA"/>
</dbReference>
<evidence type="ECO:0000313" key="3">
    <source>
        <dbReference type="Proteomes" id="UP000298284"/>
    </source>
</evidence>
<reference evidence="2 3" key="1">
    <citation type="submission" date="2019-04" db="EMBL/GenBank/DDBJ databases">
        <authorList>
            <person name="Feng G."/>
            <person name="Zhang J."/>
            <person name="Zhu H."/>
        </authorList>
    </citation>
    <scope>NUCLEOTIDE SEQUENCE [LARGE SCALE GENOMIC DNA]</scope>
    <source>
        <strain evidence="2 3">JCM 19491</strain>
    </source>
</reference>
<proteinExistence type="predicted"/>
<name>A0A4Z0MQ16_9BACT</name>
<evidence type="ECO:0000256" key="1">
    <source>
        <dbReference type="SAM" id="MobiDB-lite"/>
    </source>
</evidence>
<dbReference type="OrthoDB" id="962781at2"/>
<feature type="compositionally biased region" description="Polar residues" evidence="1">
    <location>
        <begin position="33"/>
        <end position="44"/>
    </location>
</feature>
<dbReference type="PROSITE" id="PS51257">
    <property type="entry name" value="PROKAR_LIPOPROTEIN"/>
    <property type="match status" value="1"/>
</dbReference>
<organism evidence="2 3">
    <name type="scientific">Hymenobacter wooponensis</name>
    <dbReference type="NCBI Taxonomy" id="1525360"/>
    <lineage>
        <taxon>Bacteria</taxon>
        <taxon>Pseudomonadati</taxon>
        <taxon>Bacteroidota</taxon>
        <taxon>Cytophagia</taxon>
        <taxon>Cytophagales</taxon>
        <taxon>Hymenobacteraceae</taxon>
        <taxon>Hymenobacter</taxon>
    </lineage>
</organism>
<gene>
    <name evidence="2" type="ORF">EU557_07040</name>
</gene>
<evidence type="ECO:0008006" key="4">
    <source>
        <dbReference type="Google" id="ProtNLM"/>
    </source>
</evidence>
<protein>
    <recommendedName>
        <fullName evidence="4">Lipoprotein</fullName>
    </recommendedName>
</protein>
<accession>A0A4Z0MQ16</accession>
<dbReference type="AlphaFoldDB" id="A0A4Z0MQ16"/>
<comment type="caution">
    <text evidence="2">The sequence shown here is derived from an EMBL/GenBank/DDBJ whole genome shotgun (WGS) entry which is preliminary data.</text>
</comment>
<feature type="region of interest" description="Disordered" evidence="1">
    <location>
        <begin position="27"/>
        <end position="48"/>
    </location>
</feature>
<dbReference type="Proteomes" id="UP000298284">
    <property type="component" value="Unassembled WGS sequence"/>
</dbReference>